<dbReference type="Proteomes" id="UP000306319">
    <property type="component" value="Unassembled WGS sequence"/>
</dbReference>
<evidence type="ECO:0000313" key="2">
    <source>
        <dbReference type="Proteomes" id="UP000306319"/>
    </source>
</evidence>
<gene>
    <name evidence="1" type="ORF">E5331_14505</name>
</gene>
<sequence length="547" mass="63476">MKSLIYKSTLLLLTAGVMTSCDVLDLEPLDSYTEDVIFSDGALTEAYVTKFYTYPKNGFNEMSHRYFCDEAMSNFNNNNAWQIEQTGYTPDMMGFFNMWKEYYTNIKNINIVFNNLENLDRVPEPDRSTLIGEATFFRAFFYLDLISHFGGVPLITRTFELDDPEMMVARNSYDEVANFCVKEFQKAADLLPLKQTGGDFGRLTKGSALAYKARTLLYMASPLNNPSNDRQKWQAVADACEELFALNQYSLDPDYQGLFYNHMSPEIIFQRLYNTEFGHWFNWYNQPNGYLGWSYTCVTQEMVDSYEMEDGTMPDPTPYMDPSNPSDLYPWANRDPRFYATVVCDGQNFVNRPVEYWVNEDGKTGGLDSEYSGTENWNYSKSHYSIRKFAAEDITAPRAVRASNPWIYCRLAEIYLIYAEAKYMLGDDATARTYVNKIRERARGGRQDILPDVTESGDALMEKIRHERKVELAFEEQRWYDVRRWKIGKETQSGMFHGMNIIRKADGSKVYYLKDLQDRSFEDIHNLVPLPASEINKNDLLIQNPGY</sequence>
<proteinExistence type="predicted"/>
<reference evidence="1" key="1">
    <citation type="submission" date="2019-04" db="EMBL/GenBank/DDBJ databases">
        <title>Microbes associate with the intestines of laboratory mice.</title>
        <authorList>
            <person name="Navarre W."/>
            <person name="Wong E."/>
            <person name="Huang K."/>
            <person name="Tropini C."/>
            <person name="Ng K."/>
            <person name="Yu B."/>
        </authorList>
    </citation>
    <scope>NUCLEOTIDE SEQUENCE</scope>
    <source>
        <strain evidence="1">NM04_E33</strain>
    </source>
</reference>
<protein>
    <submittedName>
        <fullName evidence="1">RagB/SusD family nutrient uptake outer membrane protein</fullName>
    </submittedName>
</protein>
<name>A0AC61RF61_9BACT</name>
<dbReference type="EMBL" id="SRYB01000025">
    <property type="protein sequence ID" value="TGY77395.1"/>
    <property type="molecule type" value="Genomic_DNA"/>
</dbReference>
<keyword evidence="2" id="KW-1185">Reference proteome</keyword>
<accession>A0AC61RF61</accession>
<organism evidence="1 2">
    <name type="scientific">Lepagella muris</name>
    <dbReference type="NCBI Taxonomy" id="3032870"/>
    <lineage>
        <taxon>Bacteria</taxon>
        <taxon>Pseudomonadati</taxon>
        <taxon>Bacteroidota</taxon>
        <taxon>Bacteroidia</taxon>
        <taxon>Bacteroidales</taxon>
        <taxon>Muribaculaceae</taxon>
        <taxon>Lepagella</taxon>
    </lineage>
</organism>
<comment type="caution">
    <text evidence="1">The sequence shown here is derived from an EMBL/GenBank/DDBJ whole genome shotgun (WGS) entry which is preliminary data.</text>
</comment>
<evidence type="ECO:0000313" key="1">
    <source>
        <dbReference type="EMBL" id="TGY77395.1"/>
    </source>
</evidence>